<sequence>MPRPAARSVPQRSPRAWAGRGALAALALVCGYVSTTQSLGAAIGKSAAERAHALAPGDGRIAAELAEQLAAGDPDPASRARADALARSALAAEPLAAPALTALALNAQVRGDTGTTRRLFAHSNRLSRRELGARLWMIEDAVARNDIPGALRHYDIALRTSRAAPDLLFPVLSAAIADPTVAAAVADTLAARPPWGGNFIEYAAALGADPVATTAFIDRLTRRDLPVPAAARVSAVNALVNAGRSDLAWASYARLRGDVARDRSRDPQFAAQLASPTVFDWVAINNDAGVYAAIQPTEDGGIVDFAVPATVSGIVLQQAQLLPPGRYALAGASAGIDQLSDARPYWQLVCTDGRELGRVELPNSSANDGRFAGGFTVDAACPAQMLRLVARASTAVGGVTGQITRAALTPAGPRAE</sequence>
<proteinExistence type="predicted"/>
<comment type="caution">
    <text evidence="1">The sequence shown here is derived from an EMBL/GenBank/DDBJ whole genome shotgun (WGS) entry which is preliminary data.</text>
</comment>
<dbReference type="Proteomes" id="UP000309138">
    <property type="component" value="Unassembled WGS sequence"/>
</dbReference>
<accession>A0A4U1L4L5</accession>
<evidence type="ECO:0000313" key="1">
    <source>
        <dbReference type="EMBL" id="TKD51877.1"/>
    </source>
</evidence>
<organism evidence="1 2">
    <name type="scientific">Sphingomonas baiyangensis</name>
    <dbReference type="NCBI Taxonomy" id="2572576"/>
    <lineage>
        <taxon>Bacteria</taxon>
        <taxon>Pseudomonadati</taxon>
        <taxon>Pseudomonadota</taxon>
        <taxon>Alphaproteobacteria</taxon>
        <taxon>Sphingomonadales</taxon>
        <taxon>Sphingomonadaceae</taxon>
        <taxon>Sphingomonas</taxon>
    </lineage>
</organism>
<dbReference type="RefSeq" id="WP_136943811.1">
    <property type="nucleotide sequence ID" value="NZ_SWKR01000002.1"/>
</dbReference>
<keyword evidence="2" id="KW-1185">Reference proteome</keyword>
<dbReference type="AlphaFoldDB" id="A0A4U1L4L5"/>
<gene>
    <name evidence="1" type="ORF">FBR43_14845</name>
</gene>
<evidence type="ECO:0000313" key="2">
    <source>
        <dbReference type="Proteomes" id="UP000309138"/>
    </source>
</evidence>
<protein>
    <submittedName>
        <fullName evidence="1">Uncharacterized protein</fullName>
    </submittedName>
</protein>
<dbReference type="OrthoDB" id="7400976at2"/>
<name>A0A4U1L4L5_9SPHN</name>
<dbReference type="EMBL" id="SWKR01000002">
    <property type="protein sequence ID" value="TKD51877.1"/>
    <property type="molecule type" value="Genomic_DNA"/>
</dbReference>
<reference evidence="1 2" key="1">
    <citation type="submission" date="2019-04" db="EMBL/GenBank/DDBJ databases">
        <authorList>
            <person name="Yang Y."/>
            <person name="Wei D."/>
        </authorList>
    </citation>
    <scope>NUCLEOTIDE SEQUENCE [LARGE SCALE GENOMIC DNA]</scope>
    <source>
        <strain evidence="1 2">L-1-4w-11</strain>
    </source>
</reference>